<dbReference type="Proteomes" id="UP000237271">
    <property type="component" value="Unassembled WGS sequence"/>
</dbReference>
<accession>A0A2P4X0L5</accession>
<feature type="region of interest" description="Disordered" evidence="1">
    <location>
        <begin position="50"/>
        <end position="124"/>
    </location>
</feature>
<feature type="region of interest" description="Disordered" evidence="1">
    <location>
        <begin position="303"/>
        <end position="330"/>
    </location>
</feature>
<evidence type="ECO:0000313" key="3">
    <source>
        <dbReference type="Proteomes" id="UP000237271"/>
    </source>
</evidence>
<evidence type="ECO:0000256" key="1">
    <source>
        <dbReference type="SAM" id="MobiDB-lite"/>
    </source>
</evidence>
<feature type="region of interest" description="Disordered" evidence="1">
    <location>
        <begin position="205"/>
        <end position="269"/>
    </location>
</feature>
<feature type="compositionally biased region" description="Basic and acidic residues" evidence="1">
    <location>
        <begin position="437"/>
        <end position="448"/>
    </location>
</feature>
<feature type="compositionally biased region" description="Acidic residues" evidence="1">
    <location>
        <begin position="343"/>
        <end position="358"/>
    </location>
</feature>
<dbReference type="EMBL" id="NCKW01020109">
    <property type="protein sequence ID" value="POM59096.1"/>
    <property type="molecule type" value="Genomic_DNA"/>
</dbReference>
<protein>
    <submittedName>
        <fullName evidence="2">Uncharacterized protein</fullName>
    </submittedName>
</protein>
<organism evidence="2 3">
    <name type="scientific">Phytophthora palmivora</name>
    <dbReference type="NCBI Taxonomy" id="4796"/>
    <lineage>
        <taxon>Eukaryota</taxon>
        <taxon>Sar</taxon>
        <taxon>Stramenopiles</taxon>
        <taxon>Oomycota</taxon>
        <taxon>Peronosporomycetes</taxon>
        <taxon>Peronosporales</taxon>
        <taxon>Peronosporaceae</taxon>
        <taxon>Phytophthora</taxon>
    </lineage>
</organism>
<dbReference type="AlphaFoldDB" id="A0A2P4X0L5"/>
<reference evidence="2 3" key="1">
    <citation type="journal article" date="2017" name="Genome Biol. Evol.">
        <title>Phytophthora megakarya and P. palmivora, closely related causal agents of cacao black pod rot, underwent increases in genome sizes and gene numbers by different mechanisms.</title>
        <authorList>
            <person name="Ali S.S."/>
            <person name="Shao J."/>
            <person name="Lary D.J."/>
            <person name="Kronmiller B."/>
            <person name="Shen D."/>
            <person name="Strem M.D."/>
            <person name="Amoako-Attah I."/>
            <person name="Akrofi A.Y."/>
            <person name="Begoude B.A."/>
            <person name="Ten Hoopen G.M."/>
            <person name="Coulibaly K."/>
            <person name="Kebe B.I."/>
            <person name="Melnick R.L."/>
            <person name="Guiltinan M.J."/>
            <person name="Tyler B.M."/>
            <person name="Meinhardt L.W."/>
            <person name="Bailey B.A."/>
        </authorList>
    </citation>
    <scope>NUCLEOTIDE SEQUENCE [LARGE SCALE GENOMIC DNA]</scope>
    <source>
        <strain evidence="3">sbr112.9</strain>
    </source>
</reference>
<feature type="compositionally biased region" description="Basic and acidic residues" evidence="1">
    <location>
        <begin position="85"/>
        <end position="96"/>
    </location>
</feature>
<evidence type="ECO:0000313" key="2">
    <source>
        <dbReference type="EMBL" id="POM59096.1"/>
    </source>
</evidence>
<feature type="region of interest" description="Disordered" evidence="1">
    <location>
        <begin position="431"/>
        <end position="456"/>
    </location>
</feature>
<feature type="compositionally biased region" description="Acidic residues" evidence="1">
    <location>
        <begin position="370"/>
        <end position="388"/>
    </location>
</feature>
<dbReference type="OrthoDB" id="117857at2759"/>
<feature type="compositionally biased region" description="Polar residues" evidence="1">
    <location>
        <begin position="311"/>
        <end position="330"/>
    </location>
</feature>
<sequence length="584" mass="66374">MAPFIDADRSKKSEPLVIPERKHLYDLDFNDVDRKDATFAHIASAFVNSHESEVHDLPSKPKTPEKLGTEASRSRTKTIARLRGMTRDKEQRERVHNLLGTENQRSQDEASHQSNQSNQPGYFVYGQHGTNIRREVVIRKGTMIYSPVSGLPEGDTSNLAEPSRMEIKAWHRSTITAIPGAPHRPVDRYRPHHKRHMKGLQHNIITADVADLGSPARKPPKNTEKRSELPLLLRAVAHRSENKQSKNFPDEDDRETSHQPAPDVTKQMWKRGEELPELALAHIRDRVGYKRRSSRHKRMSIIAGRAPPSPSAQIDDSLSAVSANVDESSKVSSSVRVGLMTVEEEQLEPIYPVDEESSEGEHSDSMSTAEGDDNAGEADSDEDVEDWETGLECDDRKENGELNEEFQQLHQASRERELSCRRSMLIQLQNEENAAADDTRRRSKDIHPQKHKRMGRHLSQAISNVKLVDETNEFVNHNDMDVSVLHYESSDDDFVHKRRQLRVKTRDAKVDAFSELSDDEDATGVVCEMNLKSHLGMTEQERDAAFQKLLTQYLGLLQCAPAEVRTIPNMLFEINNQIRNVKMK</sequence>
<keyword evidence="3" id="KW-1185">Reference proteome</keyword>
<gene>
    <name evidence="2" type="ORF">PHPALM_36168</name>
</gene>
<name>A0A2P4X0L5_9STRA</name>
<proteinExistence type="predicted"/>
<feature type="compositionally biased region" description="Basic and acidic residues" evidence="1">
    <location>
        <begin position="50"/>
        <end position="68"/>
    </location>
</feature>
<feature type="region of interest" description="Disordered" evidence="1">
    <location>
        <begin position="343"/>
        <end position="388"/>
    </location>
</feature>
<comment type="caution">
    <text evidence="2">The sequence shown here is derived from an EMBL/GenBank/DDBJ whole genome shotgun (WGS) entry which is preliminary data.</text>
</comment>